<dbReference type="Proteomes" id="UP001570511">
    <property type="component" value="Unassembled WGS sequence"/>
</dbReference>
<evidence type="ECO:0000256" key="7">
    <source>
        <dbReference type="ARBA" id="ARBA00022989"/>
    </source>
</evidence>
<evidence type="ECO:0000256" key="3">
    <source>
        <dbReference type="ARBA" id="ARBA00022692"/>
    </source>
</evidence>
<keyword evidence="5 10" id="KW-0378">Hydrolase</keyword>
<dbReference type="GO" id="GO:0006508">
    <property type="term" value="P:proteolysis"/>
    <property type="evidence" value="ECO:0007669"/>
    <property type="project" value="UniProtKB-KW"/>
</dbReference>
<feature type="domain" description="Peptidase M48" evidence="12">
    <location>
        <begin position="109"/>
        <end position="323"/>
    </location>
</feature>
<accession>A0ABD5MB33</accession>
<protein>
    <submittedName>
        <fullName evidence="13">M48 family metallopeptidase</fullName>
        <ecNumber evidence="13">3.4.24.-</ecNumber>
    </submittedName>
</protein>
<keyword evidence="1" id="KW-1003">Cell membrane</keyword>
<evidence type="ECO:0000256" key="6">
    <source>
        <dbReference type="ARBA" id="ARBA00022833"/>
    </source>
</evidence>
<keyword evidence="7 11" id="KW-1133">Transmembrane helix</keyword>
<evidence type="ECO:0000256" key="9">
    <source>
        <dbReference type="ARBA" id="ARBA00023136"/>
    </source>
</evidence>
<dbReference type="GO" id="GO:0046872">
    <property type="term" value="F:metal ion binding"/>
    <property type="evidence" value="ECO:0007669"/>
    <property type="project" value="UniProtKB-KW"/>
</dbReference>
<evidence type="ECO:0000256" key="10">
    <source>
        <dbReference type="RuleBase" id="RU003983"/>
    </source>
</evidence>
<dbReference type="Pfam" id="PF01435">
    <property type="entry name" value="Peptidase_M48"/>
    <property type="match status" value="1"/>
</dbReference>
<comment type="similarity">
    <text evidence="10">Belongs to the peptidase M48 family.</text>
</comment>
<keyword evidence="2 10" id="KW-0645">Protease</keyword>
<keyword evidence="8 10" id="KW-0482">Metalloprotease</keyword>
<evidence type="ECO:0000256" key="1">
    <source>
        <dbReference type="ARBA" id="ARBA00022475"/>
    </source>
</evidence>
<sequence>MSRPPSRSRPRPDDRGRDRRGSRLWPVLVGLVALAFYGALAGLSLLVLAALWQVRLDPVAAGLGLAVGTLLAVYVSVRLGTRRLLSHLDAREVPESRLPGVYALLDDLSASMSVERPRLLVARLEVPNAFALETPGRKTVVVDAALLRLLDRDELRALFAHELAHLERRDGLVGTFALAVSQLVVVGLELLLSPAVFLLTGAALCLAWARRDPGAWAETLPGRLRRRVESGVALVGMAATLLLRAYARRREFGADARAAEVTGRPLALARALGKLDRASSPTFGSRSLLWTHGEVESEEERRLREYFSTHPPIEDRIARLRAMAEWSENGSVRVPIE</sequence>
<dbReference type="PANTHER" id="PTHR43221:SF2">
    <property type="entry name" value="PROTEASE HTPX HOMOLOG"/>
    <property type="match status" value="1"/>
</dbReference>
<name>A0ABD5MB33_9EURY</name>
<dbReference type="EC" id="3.4.24.-" evidence="13"/>
<dbReference type="GO" id="GO:0008237">
    <property type="term" value="F:metallopeptidase activity"/>
    <property type="evidence" value="ECO:0007669"/>
    <property type="project" value="UniProtKB-KW"/>
</dbReference>
<organism evidence="13 14">
    <name type="scientific">Halobellus rubicundus</name>
    <dbReference type="NCBI Taxonomy" id="2996466"/>
    <lineage>
        <taxon>Archaea</taxon>
        <taxon>Methanobacteriati</taxon>
        <taxon>Methanobacteriota</taxon>
        <taxon>Stenosarchaea group</taxon>
        <taxon>Halobacteria</taxon>
        <taxon>Halobacteriales</taxon>
        <taxon>Haloferacaceae</taxon>
        <taxon>Halobellus</taxon>
    </lineage>
</organism>
<dbReference type="InterPro" id="IPR001915">
    <property type="entry name" value="Peptidase_M48"/>
</dbReference>
<feature type="transmembrane region" description="Helical" evidence="11">
    <location>
        <begin position="176"/>
        <end position="209"/>
    </location>
</feature>
<reference evidence="13 14" key="1">
    <citation type="submission" date="2024-08" db="EMBL/GenBank/DDBJ databases">
        <title>Halobellus sp. MBLA0158 whole genome sequence.</title>
        <authorList>
            <person name="Hwang C.Y."/>
            <person name="Cho E.-S."/>
            <person name="Seo M.-J."/>
        </authorList>
    </citation>
    <scope>NUCLEOTIDE SEQUENCE [LARGE SCALE GENOMIC DNA]</scope>
    <source>
        <strain evidence="13 14">MBLA0158</strain>
    </source>
</reference>
<gene>
    <name evidence="13" type="ORF">OS889_07630</name>
</gene>
<evidence type="ECO:0000256" key="8">
    <source>
        <dbReference type="ARBA" id="ARBA00023049"/>
    </source>
</evidence>
<evidence type="ECO:0000259" key="12">
    <source>
        <dbReference type="Pfam" id="PF01435"/>
    </source>
</evidence>
<dbReference type="EMBL" id="JBGNYA010000001">
    <property type="protein sequence ID" value="MFA1610869.1"/>
    <property type="molecule type" value="Genomic_DNA"/>
</dbReference>
<keyword evidence="4" id="KW-0479">Metal-binding</keyword>
<evidence type="ECO:0000313" key="14">
    <source>
        <dbReference type="Proteomes" id="UP001570511"/>
    </source>
</evidence>
<dbReference type="InterPro" id="IPR050083">
    <property type="entry name" value="HtpX_protease"/>
</dbReference>
<keyword evidence="3 11" id="KW-0812">Transmembrane</keyword>
<keyword evidence="14" id="KW-1185">Reference proteome</keyword>
<feature type="transmembrane region" description="Helical" evidence="11">
    <location>
        <begin position="24"/>
        <end position="52"/>
    </location>
</feature>
<evidence type="ECO:0000256" key="5">
    <source>
        <dbReference type="ARBA" id="ARBA00022801"/>
    </source>
</evidence>
<keyword evidence="6 10" id="KW-0862">Zinc</keyword>
<evidence type="ECO:0000256" key="2">
    <source>
        <dbReference type="ARBA" id="ARBA00022670"/>
    </source>
</evidence>
<dbReference type="AlphaFoldDB" id="A0ABD5MB33"/>
<comment type="caution">
    <text evidence="13">The sequence shown here is derived from an EMBL/GenBank/DDBJ whole genome shotgun (WGS) entry which is preliminary data.</text>
</comment>
<feature type="transmembrane region" description="Helical" evidence="11">
    <location>
        <begin position="229"/>
        <end position="247"/>
    </location>
</feature>
<evidence type="ECO:0000256" key="4">
    <source>
        <dbReference type="ARBA" id="ARBA00022723"/>
    </source>
</evidence>
<evidence type="ECO:0000256" key="11">
    <source>
        <dbReference type="SAM" id="Phobius"/>
    </source>
</evidence>
<dbReference type="PANTHER" id="PTHR43221">
    <property type="entry name" value="PROTEASE HTPX"/>
    <property type="match status" value="1"/>
</dbReference>
<evidence type="ECO:0000313" key="13">
    <source>
        <dbReference type="EMBL" id="MFA1610869.1"/>
    </source>
</evidence>
<comment type="cofactor">
    <cofactor evidence="10">
        <name>Zn(2+)</name>
        <dbReference type="ChEBI" id="CHEBI:29105"/>
    </cofactor>
    <text evidence="10">Binds 1 zinc ion per subunit.</text>
</comment>
<proteinExistence type="inferred from homology"/>
<keyword evidence="9 11" id="KW-0472">Membrane</keyword>
<feature type="transmembrane region" description="Helical" evidence="11">
    <location>
        <begin position="58"/>
        <end position="77"/>
    </location>
</feature>
<dbReference type="Gene3D" id="3.30.2010.10">
    <property type="entry name" value="Metalloproteases ('zincins'), catalytic domain"/>
    <property type="match status" value="1"/>
</dbReference>
<dbReference type="RefSeq" id="WP_372388695.1">
    <property type="nucleotide sequence ID" value="NZ_JBGNYA010000001.1"/>
</dbReference>